<keyword evidence="2" id="KW-0418">Kinase</keyword>
<keyword evidence="3" id="KW-1185">Reference proteome</keyword>
<dbReference type="InterPro" id="IPR002731">
    <property type="entry name" value="ATPase_BadF"/>
</dbReference>
<dbReference type="PANTHER" id="PTHR43190:SF3">
    <property type="entry name" value="N-ACETYL-D-GLUCOSAMINE KINASE"/>
    <property type="match status" value="1"/>
</dbReference>
<dbReference type="RefSeq" id="WP_197007813.1">
    <property type="nucleotide sequence ID" value="NZ_BONS01000013.1"/>
</dbReference>
<reference evidence="2" key="1">
    <citation type="submission" date="2020-11" db="EMBL/GenBank/DDBJ databases">
        <title>Sequencing the genomes of 1000 actinobacteria strains.</title>
        <authorList>
            <person name="Klenk H.-P."/>
        </authorList>
    </citation>
    <scope>NUCLEOTIDE SEQUENCE</scope>
    <source>
        <strain evidence="2">DSM 45356</strain>
    </source>
</reference>
<evidence type="ECO:0000313" key="3">
    <source>
        <dbReference type="Proteomes" id="UP000622552"/>
    </source>
</evidence>
<dbReference type="EMBL" id="JADOUF010000001">
    <property type="protein sequence ID" value="MBG6141389.1"/>
    <property type="molecule type" value="Genomic_DNA"/>
</dbReference>
<dbReference type="SUPFAM" id="SSF53067">
    <property type="entry name" value="Actin-like ATPase domain"/>
    <property type="match status" value="2"/>
</dbReference>
<proteinExistence type="predicted"/>
<dbReference type="PANTHER" id="PTHR43190">
    <property type="entry name" value="N-ACETYL-D-GLUCOSAMINE KINASE"/>
    <property type="match status" value="1"/>
</dbReference>
<dbReference type="Gene3D" id="3.30.420.40">
    <property type="match status" value="2"/>
</dbReference>
<dbReference type="InterPro" id="IPR052519">
    <property type="entry name" value="Euk-type_GlcNAc_Kinase"/>
</dbReference>
<protein>
    <submittedName>
        <fullName evidence="2">N-acetylglucosamine kinase-like BadF-type ATPase</fullName>
    </submittedName>
</protein>
<comment type="caution">
    <text evidence="2">The sequence shown here is derived from an EMBL/GenBank/DDBJ whole genome shotgun (WGS) entry which is preliminary data.</text>
</comment>
<evidence type="ECO:0000259" key="1">
    <source>
        <dbReference type="Pfam" id="PF01869"/>
    </source>
</evidence>
<gene>
    <name evidence="2" type="ORF">IW245_007583</name>
</gene>
<evidence type="ECO:0000313" key="2">
    <source>
        <dbReference type="EMBL" id="MBG6141389.1"/>
    </source>
</evidence>
<name>A0A8J7GY60_9ACTN</name>
<keyword evidence="2" id="KW-0808">Transferase</keyword>
<dbReference type="AlphaFoldDB" id="A0A8J7GY60"/>
<organism evidence="2 3">
    <name type="scientific">Longispora fulva</name>
    <dbReference type="NCBI Taxonomy" id="619741"/>
    <lineage>
        <taxon>Bacteria</taxon>
        <taxon>Bacillati</taxon>
        <taxon>Actinomycetota</taxon>
        <taxon>Actinomycetes</taxon>
        <taxon>Micromonosporales</taxon>
        <taxon>Micromonosporaceae</taxon>
        <taxon>Longispora</taxon>
    </lineage>
</organism>
<dbReference type="InterPro" id="IPR043129">
    <property type="entry name" value="ATPase_NBD"/>
</dbReference>
<accession>A0A8J7GY60</accession>
<sequence length="318" mass="31571">MSDPLVIGLDVGGTSSRVVVTDLNGVRFGTGRGGGGNPVAHGAAAAASAIGTAIDAALAGVDPGRILAAVIGLAGGTQMRKALDEVWPDHGITCPVRLVGDAVVAFAAGTADPDGTVLIAGTGAIAGQIVDRRLGLISDGHGWLLGDRGSGFWLGLHAVRAALADLEEGIGTSLTSLIRDKLIGQSVFGTRRELVSAMIAAAHAEPPVTLSRFAPLVLDAAAAGDPVAKNLITEAAGYLLRSTAAVRGPAETGPIALAGSLLTVATPLAQRVREELAARWPGAALVTATDGAAGAAWLAALSLDPSAPHPSTVRATGS</sequence>
<dbReference type="GO" id="GO:0016301">
    <property type="term" value="F:kinase activity"/>
    <property type="evidence" value="ECO:0007669"/>
    <property type="project" value="UniProtKB-KW"/>
</dbReference>
<feature type="domain" description="ATPase BadF/BadG/BcrA/BcrD type" evidence="1">
    <location>
        <begin position="7"/>
        <end position="299"/>
    </location>
</feature>
<dbReference type="Proteomes" id="UP000622552">
    <property type="component" value="Unassembled WGS sequence"/>
</dbReference>
<dbReference type="Pfam" id="PF01869">
    <property type="entry name" value="BcrAD_BadFG"/>
    <property type="match status" value="1"/>
</dbReference>